<dbReference type="Proteomes" id="UP000280834">
    <property type="component" value="Unassembled WGS sequence"/>
</dbReference>
<organism evidence="4">
    <name type="scientific">Brugia timori</name>
    <dbReference type="NCBI Taxonomy" id="42155"/>
    <lineage>
        <taxon>Eukaryota</taxon>
        <taxon>Metazoa</taxon>
        <taxon>Ecdysozoa</taxon>
        <taxon>Nematoda</taxon>
        <taxon>Chromadorea</taxon>
        <taxon>Rhabditida</taxon>
        <taxon>Spirurina</taxon>
        <taxon>Spiruromorpha</taxon>
        <taxon>Filarioidea</taxon>
        <taxon>Onchocercidae</taxon>
        <taxon>Brugia</taxon>
    </lineage>
</organism>
<dbReference type="EMBL" id="UZAG01003832">
    <property type="protein sequence ID" value="VDO15955.1"/>
    <property type="molecule type" value="Genomic_DNA"/>
</dbReference>
<sequence>VCRFGCSFPLLNGTVYIERHGEFYAERKAAWQIKTFGMIMCFNLCDLFAALLSLFIIAVRLMLSSECFLLLFLIKSF</sequence>
<keyword evidence="1" id="KW-1133">Transmembrane helix</keyword>
<evidence type="ECO:0000313" key="2">
    <source>
        <dbReference type="EMBL" id="VDO15955.1"/>
    </source>
</evidence>
<protein>
    <submittedName>
        <fullName evidence="4">7TM_GPCR_Srx domain-containing protein</fullName>
    </submittedName>
</protein>
<dbReference type="AlphaFoldDB" id="A0A0R3QED8"/>
<evidence type="ECO:0000256" key="1">
    <source>
        <dbReference type="SAM" id="Phobius"/>
    </source>
</evidence>
<gene>
    <name evidence="2" type="ORF">BTMF_LOCUS4022</name>
</gene>
<dbReference type="WBParaSite" id="BTMF_0000472801-mRNA-1">
    <property type="protein sequence ID" value="BTMF_0000472801-mRNA-1"/>
    <property type="gene ID" value="BTMF_0000472801"/>
</dbReference>
<accession>A0A0R3QED8</accession>
<keyword evidence="1" id="KW-0472">Membrane</keyword>
<keyword evidence="1" id="KW-0812">Transmembrane</keyword>
<reference evidence="4" key="1">
    <citation type="submission" date="2017-02" db="UniProtKB">
        <authorList>
            <consortium name="WormBaseParasite"/>
        </authorList>
    </citation>
    <scope>IDENTIFICATION</scope>
</reference>
<evidence type="ECO:0000313" key="4">
    <source>
        <dbReference type="WBParaSite" id="BTMF_0000472801-mRNA-1"/>
    </source>
</evidence>
<evidence type="ECO:0000313" key="3">
    <source>
        <dbReference type="Proteomes" id="UP000280834"/>
    </source>
</evidence>
<keyword evidence="3" id="KW-1185">Reference proteome</keyword>
<reference evidence="2 3" key="2">
    <citation type="submission" date="2018-11" db="EMBL/GenBank/DDBJ databases">
        <authorList>
            <consortium name="Pathogen Informatics"/>
        </authorList>
    </citation>
    <scope>NUCLEOTIDE SEQUENCE [LARGE SCALE GENOMIC DNA]</scope>
</reference>
<proteinExistence type="predicted"/>
<name>A0A0R3QED8_9BILA</name>
<feature type="transmembrane region" description="Helical" evidence="1">
    <location>
        <begin position="47"/>
        <end position="74"/>
    </location>
</feature>